<reference evidence="2" key="1">
    <citation type="journal article" date="2019" name="Int. J. Syst. Evol. Microbiol.">
        <title>The Global Catalogue of Microorganisms (GCM) 10K type strain sequencing project: providing services to taxonomists for standard genome sequencing and annotation.</title>
        <authorList>
            <consortium name="The Broad Institute Genomics Platform"/>
            <consortium name="The Broad Institute Genome Sequencing Center for Infectious Disease"/>
            <person name="Wu L."/>
            <person name="Ma J."/>
        </authorList>
    </citation>
    <scope>NUCLEOTIDE SEQUENCE [LARGE SCALE GENOMIC DNA]</scope>
    <source>
        <strain evidence="2">CGMCC 1.15353</strain>
    </source>
</reference>
<evidence type="ECO:0000313" key="2">
    <source>
        <dbReference type="Proteomes" id="UP000642571"/>
    </source>
</evidence>
<keyword evidence="2" id="KW-1185">Reference proteome</keyword>
<accession>A0ABQ1QG35</accession>
<evidence type="ECO:0000313" key="1">
    <source>
        <dbReference type="EMBL" id="GGD26609.1"/>
    </source>
</evidence>
<proteinExistence type="predicted"/>
<comment type="caution">
    <text evidence="1">The sequence shown here is derived from an EMBL/GenBank/DDBJ whole genome shotgun (WGS) entry which is preliminary data.</text>
</comment>
<evidence type="ECO:0008006" key="3">
    <source>
        <dbReference type="Google" id="ProtNLM"/>
    </source>
</evidence>
<name>A0ABQ1QG35_9BACI</name>
<dbReference type="EMBL" id="BMIN01000023">
    <property type="protein sequence ID" value="GGD26609.1"/>
    <property type="molecule type" value="Genomic_DNA"/>
</dbReference>
<gene>
    <name evidence="1" type="ORF">GCM10011389_37620</name>
</gene>
<organism evidence="1 2">
    <name type="scientific">Pontibacillus salipaludis</name>
    <dbReference type="NCBI Taxonomy" id="1697394"/>
    <lineage>
        <taxon>Bacteria</taxon>
        <taxon>Bacillati</taxon>
        <taxon>Bacillota</taxon>
        <taxon>Bacilli</taxon>
        <taxon>Bacillales</taxon>
        <taxon>Bacillaceae</taxon>
        <taxon>Pontibacillus</taxon>
    </lineage>
</organism>
<protein>
    <recommendedName>
        <fullName evidence="3">50S ribosomal protein L33</fullName>
    </recommendedName>
</protein>
<dbReference type="Proteomes" id="UP000642571">
    <property type="component" value="Unassembled WGS sequence"/>
</dbReference>
<sequence length="53" mass="6381">MNSIERLKLRYTSGHSHLLYSKRQKTPGPKTRGFEKRKYKINVLRIVEHDEQL</sequence>